<protein>
    <submittedName>
        <fullName evidence="2">DUF2723 domain-containing protein</fullName>
    </submittedName>
</protein>
<feature type="transmembrane region" description="Helical" evidence="1">
    <location>
        <begin position="625"/>
        <end position="645"/>
    </location>
</feature>
<evidence type="ECO:0000313" key="3">
    <source>
        <dbReference type="Proteomes" id="UP000253951"/>
    </source>
</evidence>
<keyword evidence="1" id="KW-0812">Transmembrane</keyword>
<evidence type="ECO:0000313" key="2">
    <source>
        <dbReference type="EMBL" id="AXG73412.1"/>
    </source>
</evidence>
<feature type="transmembrane region" description="Helical" evidence="1">
    <location>
        <begin position="147"/>
        <end position="165"/>
    </location>
</feature>
<dbReference type="PANTHER" id="PTHR16214:SF3">
    <property type="entry name" value="TRANSMEMBRANE PROTEIN 260"/>
    <property type="match status" value="1"/>
</dbReference>
<organism evidence="2 3">
    <name type="scientific">Flavobacterium arcticum</name>
    <dbReference type="NCBI Taxonomy" id="1784713"/>
    <lineage>
        <taxon>Bacteria</taxon>
        <taxon>Pseudomonadati</taxon>
        <taxon>Bacteroidota</taxon>
        <taxon>Flavobacteriia</taxon>
        <taxon>Flavobacteriales</taxon>
        <taxon>Flavobacteriaceae</taxon>
        <taxon>Flavobacterium</taxon>
    </lineage>
</organism>
<dbReference type="OrthoDB" id="9807602at2"/>
<dbReference type="AlphaFoldDB" id="A0A345HA02"/>
<feature type="transmembrane region" description="Helical" evidence="1">
    <location>
        <begin position="258"/>
        <end position="277"/>
    </location>
</feature>
<gene>
    <name evidence="2" type="ORF">DVK85_03860</name>
</gene>
<feature type="transmembrane region" description="Helical" evidence="1">
    <location>
        <begin position="657"/>
        <end position="675"/>
    </location>
</feature>
<dbReference type="KEGG" id="fat:DVK85_03860"/>
<feature type="transmembrane region" description="Helical" evidence="1">
    <location>
        <begin position="177"/>
        <end position="208"/>
    </location>
</feature>
<feature type="transmembrane region" description="Helical" evidence="1">
    <location>
        <begin position="79"/>
        <end position="99"/>
    </location>
</feature>
<dbReference type="InterPro" id="IPR021280">
    <property type="entry name" value="TMEM260-like"/>
</dbReference>
<feature type="transmembrane region" description="Helical" evidence="1">
    <location>
        <begin position="220"/>
        <end position="246"/>
    </location>
</feature>
<feature type="transmembrane region" description="Helical" evidence="1">
    <location>
        <begin position="12"/>
        <end position="36"/>
    </location>
</feature>
<keyword evidence="1" id="KW-0472">Membrane</keyword>
<reference evidence="2 3" key="1">
    <citation type="submission" date="2018-07" db="EMBL/GenBank/DDBJ databases">
        <title>Complete genome sequence of Flavobacterium arcticum type strain SM1502T.</title>
        <authorList>
            <person name="Li Y."/>
            <person name="Li D.-D."/>
        </authorList>
    </citation>
    <scope>NUCLEOTIDE SEQUENCE [LARGE SCALE GENOMIC DNA]</scope>
    <source>
        <strain evidence="2 3">SM1502</strain>
    </source>
</reference>
<dbReference type="RefSeq" id="WP_114677173.1">
    <property type="nucleotide sequence ID" value="NZ_CP031188.1"/>
</dbReference>
<feature type="transmembrane region" description="Helical" evidence="1">
    <location>
        <begin position="289"/>
        <end position="310"/>
    </location>
</feature>
<keyword evidence="1" id="KW-1133">Transmembrane helix</keyword>
<dbReference type="InterPro" id="IPR052724">
    <property type="entry name" value="GT117_domain-containing"/>
</dbReference>
<dbReference type="Proteomes" id="UP000253951">
    <property type="component" value="Chromosome"/>
</dbReference>
<dbReference type="EMBL" id="CP031188">
    <property type="protein sequence ID" value="AXG73412.1"/>
    <property type="molecule type" value="Genomic_DNA"/>
</dbReference>
<feature type="transmembrane region" description="Helical" evidence="1">
    <location>
        <begin position="571"/>
        <end position="588"/>
    </location>
</feature>
<dbReference type="PANTHER" id="PTHR16214">
    <property type="entry name" value="TRANSMEMBRANE PROTEIN 260"/>
    <property type="match status" value="1"/>
</dbReference>
<feature type="transmembrane region" description="Helical" evidence="1">
    <location>
        <begin position="595"/>
        <end position="613"/>
    </location>
</feature>
<dbReference type="SUPFAM" id="SSF48452">
    <property type="entry name" value="TPR-like"/>
    <property type="match status" value="1"/>
</dbReference>
<evidence type="ECO:0000256" key="1">
    <source>
        <dbReference type="SAM" id="Phobius"/>
    </source>
</evidence>
<name>A0A345HA02_9FLAO</name>
<accession>A0A345HA02</accession>
<dbReference type="InterPro" id="IPR011990">
    <property type="entry name" value="TPR-like_helical_dom_sf"/>
</dbReference>
<dbReference type="Pfam" id="PF11028">
    <property type="entry name" value="TMEM260-like"/>
    <property type="match status" value="1"/>
</dbReference>
<feature type="transmembrane region" description="Helical" evidence="1">
    <location>
        <begin position="119"/>
        <end position="140"/>
    </location>
</feature>
<keyword evidence="3" id="KW-1185">Reference proteome</keyword>
<sequence>MINFNLKKWNLIIGWIIFTIAFIVYSITVEPTVSFWDSGEYIATAAKLQVGHPPGAPLYQLTGAFFAMFASGKENIAPMVNMVSVLSAAFTILFMFWSTTLLLKNLIIRFTEINKQNSIMILGSAAVGCLAFVFSDSFWFNATEAEVYAMASLFIAILFWAGLRWGEEMHLPHGNRWLLLISLLTGLSFGVHFLALLTIPSIGLIYYFKNYEKITIKNFTIANISIVGVLLFVFMLLMPYTLALFAKTEIFVVNSLGMPFNSGTIIMFLLTGFLFYSGLKYTRKKQLPLYNTLLLCLLFIYTGFSSWMMLSVRANTNITINENPPTNAAELLAYYNRENYQEQKTFYGSMYTQAYAGLDKENPYTDAKPNYERDYTTGKYVIVNHYKNAKQNFDKNHEGFLPRLAHEKNAVTYMAYAGPPKFKVNPYYDFEKELPQYGVDISQLSPEDTAIAASQLKGQLENVVAEFKSSYRKGEMDNTDYNSFLKSYSQYLIVDKPTLSDNLSFMFNYQFGYMYWRYFMWNFAGRQNDIQGKDDILNGNWISGIKAVDEMRLGAQEKLTSDMLGNKGRNAYYFIPLLLGLIGLVYHAKKDLKSFYILLVLFLFTSLALKVFLNESPFEVRERDYVLVGSFYVFGIWIAFGVYALYDMLKKHINPKVVTPVVLACTLLAAPVLMAKENWDDHDRSGRYTALAMAKAYLDSCDPKAILFTVGDNDTFPLWYAQEIESYRTDVRVACSTYLPADWYIDQMKRQAYDSTPLPISLLHEQYRDGTRDYMLYNPRTEERMDIKDFMAFILLDDERAKVEMNNGQKINYYPTNKIRVPVDKAQVIKNKVVPEAYYDDIVPYIDIDLPDVLYKHNLITLDIIANNNWERPIYFTGGSPDDDYFIWMEDYLQLEGMTYKLVPIKTTPDEDAPFDFGRVNAEKMYDTVMKWDWGNSNNPDIYHDPQTLRNSVAFKRNLARLSDTLIKEGKTEKAVKIIDLALEKMPVDYYRAYFMDEAFADGYYRTSKTEKARQLLNKLTRKYKENLDYYHSLAPSLQNSLYYNILRDIESYRSLLLIMKENKDITLYEKHKKEFNQFNQMFTRFDRENE</sequence>
<feature type="transmembrane region" description="Helical" evidence="1">
    <location>
        <begin position="56"/>
        <end position="72"/>
    </location>
</feature>
<proteinExistence type="predicted"/>